<protein>
    <submittedName>
        <fullName evidence="2">Nuclease</fullName>
    </submittedName>
</protein>
<dbReference type="InterPro" id="IPR011856">
    <property type="entry name" value="tRNA_endonuc-like_dom_sf"/>
</dbReference>
<keyword evidence="3" id="KW-1185">Reference proteome</keyword>
<dbReference type="GO" id="GO:0003676">
    <property type="term" value="F:nucleic acid binding"/>
    <property type="evidence" value="ECO:0007669"/>
    <property type="project" value="InterPro"/>
</dbReference>
<dbReference type="EMBL" id="JFHD01000040">
    <property type="protein sequence ID" value="KDR25939.1"/>
    <property type="molecule type" value="Genomic_DNA"/>
</dbReference>
<dbReference type="Gene3D" id="3.40.1350.10">
    <property type="match status" value="1"/>
</dbReference>
<accession>A0A656QAE6</accession>
<sequence>MSATAQKPKLAGKAAPIRRIGRPTKRLLSPSGQPKARRVDREFLEQSALFTWARNPAVTAKYPELELMSCSLNGVKLSKAQAGKAKASGMLKGEHDIRLPVARGRYHGLSIEMKYGDNRPTPEQKEYGRRLEEQGWRVHYCWSWTEAREAIIAYLTLPFFSF</sequence>
<evidence type="ECO:0000256" key="1">
    <source>
        <dbReference type="SAM" id="MobiDB-lite"/>
    </source>
</evidence>
<proteinExistence type="predicted"/>
<name>A0A656QAE6_9BURK</name>
<dbReference type="Proteomes" id="UP000027451">
    <property type="component" value="Unassembled WGS sequence"/>
</dbReference>
<feature type="region of interest" description="Disordered" evidence="1">
    <location>
        <begin position="1"/>
        <end position="38"/>
    </location>
</feature>
<evidence type="ECO:0000313" key="2">
    <source>
        <dbReference type="EMBL" id="KDR25939.1"/>
    </source>
</evidence>
<reference evidence="2 3" key="1">
    <citation type="submission" date="2014-03" db="EMBL/GenBank/DDBJ databases">
        <title>Draft Genome Sequences of Four Burkholderia Strains.</title>
        <authorList>
            <person name="Liu X.Y."/>
            <person name="Li C.X."/>
            <person name="Xu J.H."/>
        </authorList>
    </citation>
    <scope>NUCLEOTIDE SEQUENCE [LARGE SCALE GENOMIC DNA]</scope>
    <source>
        <strain evidence="2 3">OP-1</strain>
    </source>
</reference>
<evidence type="ECO:0000313" key="3">
    <source>
        <dbReference type="Proteomes" id="UP000027451"/>
    </source>
</evidence>
<dbReference type="AlphaFoldDB" id="A0A656QAE6"/>
<dbReference type="RefSeq" id="WP_051996716.1">
    <property type="nucleotide sequence ID" value="NZ_JFHD01000040.1"/>
</dbReference>
<organism evidence="2 3">
    <name type="scientific">Caballeronia zhejiangensis</name>
    <dbReference type="NCBI Taxonomy" id="871203"/>
    <lineage>
        <taxon>Bacteria</taxon>
        <taxon>Pseudomonadati</taxon>
        <taxon>Pseudomonadota</taxon>
        <taxon>Betaproteobacteria</taxon>
        <taxon>Burkholderiales</taxon>
        <taxon>Burkholderiaceae</taxon>
        <taxon>Caballeronia</taxon>
    </lineage>
</organism>
<gene>
    <name evidence="2" type="ORF">BG60_26225</name>
</gene>
<comment type="caution">
    <text evidence="2">The sequence shown here is derived from an EMBL/GenBank/DDBJ whole genome shotgun (WGS) entry which is preliminary data.</text>
</comment>